<dbReference type="PANTHER" id="PTHR39189:SF1">
    <property type="entry name" value="UPF0173 METAL-DEPENDENT HYDROLASE YTKL"/>
    <property type="match status" value="1"/>
</dbReference>
<reference evidence="3 4" key="1">
    <citation type="submission" date="2019-05" db="EMBL/GenBank/DDBJ databases">
        <authorList>
            <person name="Narsing Rao M.P."/>
            <person name="Li W.J."/>
        </authorList>
    </citation>
    <scope>NUCLEOTIDE SEQUENCE [LARGE SCALE GENOMIC DNA]</scope>
    <source>
        <strain evidence="3 4">SYSU_K30003</strain>
    </source>
</reference>
<feature type="domain" description="SLH" evidence="2">
    <location>
        <begin position="98"/>
        <end position="161"/>
    </location>
</feature>
<dbReference type="InterPro" id="IPR001119">
    <property type="entry name" value="SLH_dom"/>
</dbReference>
<comment type="caution">
    <text evidence="3">The sequence shown here is derived from an EMBL/GenBank/DDBJ whole genome shotgun (WGS) entry which is preliminary data.</text>
</comment>
<keyword evidence="4" id="KW-1185">Reference proteome</keyword>
<dbReference type="PROSITE" id="PS51272">
    <property type="entry name" value="SLH"/>
    <property type="match status" value="3"/>
</dbReference>
<feature type="domain" description="SLH" evidence="2">
    <location>
        <begin position="163"/>
        <end position="230"/>
    </location>
</feature>
<organism evidence="3 4">
    <name type="scientific">Paenibacillus antri</name>
    <dbReference type="NCBI Taxonomy" id="2582848"/>
    <lineage>
        <taxon>Bacteria</taxon>
        <taxon>Bacillati</taxon>
        <taxon>Bacillota</taxon>
        <taxon>Bacilli</taxon>
        <taxon>Bacillales</taxon>
        <taxon>Paenibacillaceae</taxon>
        <taxon>Paenibacillus</taxon>
    </lineage>
</organism>
<dbReference type="Pfam" id="PF20578">
    <property type="entry name" value="aBig_2"/>
    <property type="match status" value="1"/>
</dbReference>
<accession>A0A5R9GH40</accession>
<feature type="compositionally biased region" description="Pro residues" evidence="1">
    <location>
        <begin position="243"/>
        <end position="261"/>
    </location>
</feature>
<feature type="region of interest" description="Disordered" evidence="1">
    <location>
        <begin position="230"/>
        <end position="279"/>
    </location>
</feature>
<dbReference type="PANTHER" id="PTHR39189">
    <property type="entry name" value="UPF0173 METAL-DEPENDENT HYDROLASE YTKL"/>
    <property type="match status" value="1"/>
</dbReference>
<gene>
    <name evidence="3" type="ORF">FE782_11970</name>
</gene>
<dbReference type="Gene3D" id="3.60.15.10">
    <property type="entry name" value="Ribonuclease Z/Hydroxyacylglutathione hydrolase-like"/>
    <property type="match status" value="1"/>
</dbReference>
<proteinExistence type="predicted"/>
<evidence type="ECO:0000313" key="4">
    <source>
        <dbReference type="Proteomes" id="UP000309676"/>
    </source>
</evidence>
<dbReference type="Pfam" id="PF00395">
    <property type="entry name" value="SLH"/>
    <property type="match status" value="2"/>
</dbReference>
<feature type="domain" description="SLH" evidence="2">
    <location>
        <begin position="37"/>
        <end position="97"/>
    </location>
</feature>
<evidence type="ECO:0000256" key="1">
    <source>
        <dbReference type="SAM" id="MobiDB-lite"/>
    </source>
</evidence>
<dbReference type="InterPro" id="IPR036866">
    <property type="entry name" value="RibonucZ/Hydroxyglut_hydro"/>
</dbReference>
<evidence type="ECO:0000313" key="3">
    <source>
        <dbReference type="EMBL" id="TLS52073.1"/>
    </source>
</evidence>
<dbReference type="EMBL" id="VCIW01000006">
    <property type="protein sequence ID" value="TLS52073.1"/>
    <property type="molecule type" value="Genomic_DNA"/>
</dbReference>
<name>A0A5R9GH40_9BACL</name>
<dbReference type="Pfam" id="PF13483">
    <property type="entry name" value="Lactamase_B_3"/>
    <property type="match status" value="1"/>
</dbReference>
<protein>
    <recommendedName>
        <fullName evidence="2">SLH domain-containing protein</fullName>
    </recommendedName>
</protein>
<dbReference type="RefSeq" id="WP_138194317.1">
    <property type="nucleotide sequence ID" value="NZ_VCIW01000006.1"/>
</dbReference>
<dbReference type="OrthoDB" id="185675at2"/>
<sequence>MIRNTMRGFIHVVMVCALLLGGMTLPGQAFGSADPGEGEGGLRDLGDSYARSEILRLFDEGILSGYEDGTFRPTRSITRAELSKMLSLGMALPEDREASARFEDVPADSWYAGFVGALSAAGVVQGTGPARFSPEEPVTREQLVVFFIRAMGLVSIAEAQPAVAELSDFDLVSDWAKPHVALAYRIGFMNGIENGDGTVRFDPAGKAERQALARLAFEFKYNGEAYRQKAKELESAEEASTPQPTPTPAPAPAAAPSPAPVPSAGGGGGGGVPHEPAINVTGRTLDNFTITDGGRTYGPATGSVAVTGTLTVDPGSQGEVTLRNVTAANLVVLSGSSDSIVLNGVKVTGTLRVDVSRQSSPVRIETNTGTEIAKTEVRSKAILENKNGSLGSIEVKESASEQTVVVRGTVDADIAVFAEGAVIQLDKDAIANKIQFHSKATLSFRSGASVGTIVANADIVLEGDPGELAIVAGDGARIDTGKLEPAALDGFRRTAANNVVAAARKLPAIAEIGPEHEPLLAEAKGLLNAALQLGAAAEEMNEDGDWTGAIERGIAKLRHLEELKAASAGLAIGFQDGDSEASVTKSLVLPVVGSNGIAIAWTPDRPDVIGVTGSVYRPVATNGDALVSLTARLSKGDAALTKIFNVTVKALPSAAQGVTLEYLGHSSFALEASGKKILIDPWTPRLFDLPVYELSNEADITLITMSHDHEDHNYLGAAPTAAGADQVFRGVVVSNPDELPWEWEYALNPIAADHGDFAISNVNVPHFRSDMNLGKIGANAAFIYEVAGLRIVHLGDGMGPVFDGFTDRTMVDALQGERGIDVLMIPVGDSMGGPIPADKVVQAIRTLQPNIVVPMHPWSHRDVFIEGAKTEFPVLVQPAAVNLTGQSLPDDTVVWDMAARAELAPATDLKVTANHGSSVELAFALPALPEDAVVELEQSEDGGKSWSKSSLSAPLNAASASAVANGLNAEKTYFLRLVTIQGSYAVHSNTVNTAPSDERIIADLLGKLGFHQERKAVVAGSDIARSDFYHYSKLELYIGNSDPNEAFGLETYSAEVTGNVAKGAAVIEGIGDWFGSGVWYRLSDSEGAGTVWMQDGTLSYAPPNDEMMNGEFTVLGHEGKVRIINGQGEWNSVNGYKAVIAVNDGPEREVALQRDANTDIEIEGGLSPGDVVKVGLVNLHGNQSAYASATVPFGPTAGTDEGQFELLVDSGSVRIQNAFGNVMYVYISKNGAAPEATRIEIGNPEIPVPGGLSSGDVIRVAYKSMFNTSVFSDPVTVL</sequence>
<dbReference type="InterPro" id="IPR046780">
    <property type="entry name" value="aBig_2"/>
</dbReference>
<dbReference type="SUPFAM" id="SSF56281">
    <property type="entry name" value="Metallo-hydrolase/oxidoreductase"/>
    <property type="match status" value="1"/>
</dbReference>
<evidence type="ECO:0000259" key="2">
    <source>
        <dbReference type="PROSITE" id="PS51272"/>
    </source>
</evidence>
<dbReference type="Proteomes" id="UP000309676">
    <property type="component" value="Unassembled WGS sequence"/>
</dbReference>
<dbReference type="AlphaFoldDB" id="A0A5R9GH40"/>